<dbReference type="GO" id="GO:0005199">
    <property type="term" value="F:structural constituent of cell wall"/>
    <property type="evidence" value="ECO:0007669"/>
    <property type="project" value="InterPro"/>
</dbReference>
<keyword evidence="2" id="KW-0732">Signal</keyword>
<evidence type="ECO:0000313" key="3">
    <source>
        <dbReference type="EMBL" id="KAF2210520.1"/>
    </source>
</evidence>
<proteinExistence type="predicted"/>
<feature type="signal peptide" evidence="2">
    <location>
        <begin position="1"/>
        <end position="17"/>
    </location>
</feature>
<dbReference type="Proteomes" id="UP000799539">
    <property type="component" value="Unassembled WGS sequence"/>
</dbReference>
<sequence length="232" mass="23891">MHFSTALIAALASGALAAPQGNVAGTLLKTGTGALSGKGSPLGGLGGLARRQYGYASENKPAAYGGEKPVYDEHKPVYEEHQPSYDDHKDEYPAKEAYPVVEKPTYPTLTKYYAPSKPTYDATPAYPEGEEAFDDVPVFDGPVDSADEPVEEPADSATAISSQCGVGNAVSCCNTASQGDLLSIVLGGSCSLQIPVIAAALGNSCNAGNSFCCPTTQNGDINVGLPCIPINI</sequence>
<organism evidence="3 4">
    <name type="scientific">Cercospora zeae-maydis SCOH1-5</name>
    <dbReference type="NCBI Taxonomy" id="717836"/>
    <lineage>
        <taxon>Eukaryota</taxon>
        <taxon>Fungi</taxon>
        <taxon>Dikarya</taxon>
        <taxon>Ascomycota</taxon>
        <taxon>Pezizomycotina</taxon>
        <taxon>Dothideomycetes</taxon>
        <taxon>Dothideomycetidae</taxon>
        <taxon>Mycosphaerellales</taxon>
        <taxon>Mycosphaerellaceae</taxon>
        <taxon>Cercospora</taxon>
    </lineage>
</organism>
<keyword evidence="1" id="KW-1015">Disulfide bond</keyword>
<evidence type="ECO:0000256" key="1">
    <source>
        <dbReference type="ARBA" id="ARBA00023157"/>
    </source>
</evidence>
<evidence type="ECO:0008006" key="5">
    <source>
        <dbReference type="Google" id="ProtNLM"/>
    </source>
</evidence>
<protein>
    <recommendedName>
        <fullName evidence="5">Hydrophobin</fullName>
    </recommendedName>
</protein>
<dbReference type="OrthoDB" id="3648449at2759"/>
<name>A0A6A6FAQ6_9PEZI</name>
<dbReference type="InterPro" id="IPR001338">
    <property type="entry name" value="Class_I_Hydrophobin"/>
</dbReference>
<dbReference type="EMBL" id="ML992681">
    <property type="protein sequence ID" value="KAF2210520.1"/>
    <property type="molecule type" value="Genomic_DNA"/>
</dbReference>
<gene>
    <name evidence="3" type="ORF">CERZMDRAFT_91189</name>
</gene>
<evidence type="ECO:0000256" key="2">
    <source>
        <dbReference type="SAM" id="SignalP"/>
    </source>
</evidence>
<reference evidence="3" key="1">
    <citation type="journal article" date="2020" name="Stud. Mycol.">
        <title>101 Dothideomycetes genomes: a test case for predicting lifestyles and emergence of pathogens.</title>
        <authorList>
            <person name="Haridas S."/>
            <person name="Albert R."/>
            <person name="Binder M."/>
            <person name="Bloem J."/>
            <person name="Labutti K."/>
            <person name="Salamov A."/>
            <person name="Andreopoulos B."/>
            <person name="Baker S."/>
            <person name="Barry K."/>
            <person name="Bills G."/>
            <person name="Bluhm B."/>
            <person name="Cannon C."/>
            <person name="Castanera R."/>
            <person name="Culley D."/>
            <person name="Daum C."/>
            <person name="Ezra D."/>
            <person name="Gonzalez J."/>
            <person name="Henrissat B."/>
            <person name="Kuo A."/>
            <person name="Liang C."/>
            <person name="Lipzen A."/>
            <person name="Lutzoni F."/>
            <person name="Magnuson J."/>
            <person name="Mondo S."/>
            <person name="Nolan M."/>
            <person name="Ohm R."/>
            <person name="Pangilinan J."/>
            <person name="Park H.-J."/>
            <person name="Ramirez L."/>
            <person name="Alfaro M."/>
            <person name="Sun H."/>
            <person name="Tritt A."/>
            <person name="Yoshinaga Y."/>
            <person name="Zwiers L.-H."/>
            <person name="Turgeon B."/>
            <person name="Goodwin S."/>
            <person name="Spatafora J."/>
            <person name="Crous P."/>
            <person name="Grigoriev I."/>
        </authorList>
    </citation>
    <scope>NUCLEOTIDE SEQUENCE</scope>
    <source>
        <strain evidence="3">SCOH1-5</strain>
    </source>
</reference>
<dbReference type="AlphaFoldDB" id="A0A6A6FAQ6"/>
<dbReference type="GO" id="GO:0009277">
    <property type="term" value="C:fungal-type cell wall"/>
    <property type="evidence" value="ECO:0007669"/>
    <property type="project" value="InterPro"/>
</dbReference>
<dbReference type="SMART" id="SM00075">
    <property type="entry name" value="HYDRO"/>
    <property type="match status" value="1"/>
</dbReference>
<feature type="chain" id="PRO_5025465297" description="Hydrophobin" evidence="2">
    <location>
        <begin position="18"/>
        <end position="232"/>
    </location>
</feature>
<accession>A0A6A6FAQ6</accession>
<keyword evidence="4" id="KW-1185">Reference proteome</keyword>
<evidence type="ECO:0000313" key="4">
    <source>
        <dbReference type="Proteomes" id="UP000799539"/>
    </source>
</evidence>